<keyword evidence="3" id="KW-1185">Reference proteome</keyword>
<feature type="non-terminal residue" evidence="2">
    <location>
        <position position="1"/>
    </location>
</feature>
<dbReference type="RefSeq" id="WP_214647907.1">
    <property type="nucleotide sequence ID" value="NZ_JACLAU010000071.1"/>
</dbReference>
<dbReference type="Gene3D" id="3.20.20.120">
    <property type="entry name" value="Enolase-like C-terminal domain"/>
    <property type="match status" value="1"/>
</dbReference>
<proteinExistence type="predicted"/>
<dbReference type="Proteomes" id="UP000520156">
    <property type="component" value="Unassembled WGS sequence"/>
</dbReference>
<sequence length="96" mass="10495">LMAMAHLAAATPNLTYACDTHYPWVEDADEVVLGGKIAFTGGCVEVTDRPGLGLELDSARLARAHATFNRIAIRTRDDTGQMRKYDPGFSPAKPRY</sequence>
<feature type="domain" description="Enolase C-terminal" evidence="1">
    <location>
        <begin position="1"/>
        <end position="58"/>
    </location>
</feature>
<dbReference type="EMBL" id="JACLAU010000071">
    <property type="protein sequence ID" value="MBC2653682.1"/>
    <property type="molecule type" value="Genomic_DNA"/>
</dbReference>
<evidence type="ECO:0000259" key="1">
    <source>
        <dbReference type="Pfam" id="PF13378"/>
    </source>
</evidence>
<name>A0A7X1FB14_9SPHN</name>
<dbReference type="Pfam" id="PF13378">
    <property type="entry name" value="MR_MLE_C"/>
    <property type="match status" value="1"/>
</dbReference>
<dbReference type="SUPFAM" id="SSF51604">
    <property type="entry name" value="Enolase C-terminal domain-like"/>
    <property type="match status" value="1"/>
</dbReference>
<evidence type="ECO:0000313" key="3">
    <source>
        <dbReference type="Proteomes" id="UP000520156"/>
    </source>
</evidence>
<dbReference type="InterPro" id="IPR029065">
    <property type="entry name" value="Enolase_C-like"/>
</dbReference>
<comment type="caution">
    <text evidence="2">The sequence shown here is derived from an EMBL/GenBank/DDBJ whole genome shotgun (WGS) entry which is preliminary data.</text>
</comment>
<dbReference type="InterPro" id="IPR036849">
    <property type="entry name" value="Enolase-like_C_sf"/>
</dbReference>
<accession>A0A7X1FB14</accession>
<reference evidence="2 3" key="1">
    <citation type="submission" date="2020-08" db="EMBL/GenBank/DDBJ databases">
        <title>The genome sequence of Novosphingobium flavum 4Y4.</title>
        <authorList>
            <person name="Liu Y."/>
        </authorList>
    </citation>
    <scope>NUCLEOTIDE SEQUENCE [LARGE SCALE GENOMIC DNA]</scope>
    <source>
        <strain evidence="2 3">4Y4</strain>
    </source>
</reference>
<evidence type="ECO:0000313" key="2">
    <source>
        <dbReference type="EMBL" id="MBC2653682.1"/>
    </source>
</evidence>
<gene>
    <name evidence="2" type="ORF">H7F49_18545</name>
</gene>
<organism evidence="2 3">
    <name type="scientific">Novosphingobium aerophilum</name>
    <dbReference type="NCBI Taxonomy" id="2839843"/>
    <lineage>
        <taxon>Bacteria</taxon>
        <taxon>Pseudomonadati</taxon>
        <taxon>Pseudomonadota</taxon>
        <taxon>Alphaproteobacteria</taxon>
        <taxon>Sphingomonadales</taxon>
        <taxon>Sphingomonadaceae</taxon>
        <taxon>Novosphingobium</taxon>
    </lineage>
</organism>
<protein>
    <submittedName>
        <fullName evidence="2">Glucarate dehydratase</fullName>
    </submittedName>
</protein>
<dbReference type="AlphaFoldDB" id="A0A7X1FB14"/>